<accession>A0ABU5AUC5</accession>
<dbReference type="SUPFAM" id="SSF53756">
    <property type="entry name" value="UDP-Glycosyltransferase/glycogen phosphorylase"/>
    <property type="match status" value="1"/>
</dbReference>
<comment type="caution">
    <text evidence="2">The sequence shown here is derived from an EMBL/GenBank/DDBJ whole genome shotgun (WGS) entry which is preliminary data.</text>
</comment>
<dbReference type="InterPro" id="IPR001173">
    <property type="entry name" value="Glyco_trans_2-like"/>
</dbReference>
<sequence>MVVGGKDLGPVEPEGKPRRVCVVTSVIGRPGEDDAAMPALARLFAGDGDDVTLVWVPGPDAPSSEVVATHRGELEAASIRLQVLDRSDQLLPWLATPESRSAAVLHYLERSGHDLVYAPLEGGLPYFTLLAAETAAFVAPPIVIVAHAPSEWADEADKAFIDSTQAIAVAHMEKYCAEMADSTICASAALRKWMLSRGWKVRKATVAPLLRDPLDQTGARTIARKSASELVVLAGWRVRDGLTLFCDALDILAPTAPEGLKVTAFGPFGRIMGEHSGGLLLRRAERWPFKLNLLPGADLNARLDHVARTGGLAVVPARAASTGGVVAACIAAGVPIVATNIGANAEAWIAEAGQPGLVDPDPAALARAISAALDSPPRPQPIVRQNRQAWLDTRAAPRKRARKGAAPSPLVSIVMAHRNRPLYLKQAIAAIEAQTYRDLELVLVDDGSDQDEARRLLDALEPDFRRRGWKILRRPHRHLGAARNAGVRAAKGELILFADDDNALFPEAVDHFVRAMAATGADICTAFQLIFYEDVVPEKRADGLIQYLPLGGPDALGLIHNVYGDANAMVRRSVFSRIGFLVEEPGYAVHDWEFFARASLAGLKIRPIPKPLYWYRSRPDSMFRTSNWYDNRRPVLETFGSGQFDGAGPLYQLAIAQNTTRSELESARENLRYTPAYRDYLELCDLEPDSDVALQKLAGIAGSIGRPETAAGLLGRPATMAVDAPGRPRDGGGSTTLAYEVLRSARLLTPRASALPLLLVAPDGGGVFLRPHADGVVAASLDLHFPPFFRRVEATVEIAHADAPAMDFALALARPDQTIDWQGDIAAQTFAFSGWTTVEEKFVRHSLATALRARRKMPLSIALAVRFAGRPNGSPTNAFFRQLVLFSD</sequence>
<dbReference type="Pfam" id="PF00535">
    <property type="entry name" value="Glycos_transf_2"/>
    <property type="match status" value="1"/>
</dbReference>
<reference evidence="2 3" key="1">
    <citation type="submission" date="2023-08" db="EMBL/GenBank/DDBJ databases">
        <title>Implementing the SeqCode for naming new Mesorhizobium species isolated from Vachellia karroo root nodules.</title>
        <authorList>
            <person name="Van Lill M."/>
        </authorList>
    </citation>
    <scope>NUCLEOTIDE SEQUENCE [LARGE SCALE GENOMIC DNA]</scope>
    <source>
        <strain evidence="2 3">VK4B</strain>
    </source>
</reference>
<feature type="domain" description="Glycosyltransferase 2-like" evidence="1">
    <location>
        <begin position="412"/>
        <end position="578"/>
    </location>
</feature>
<dbReference type="RefSeq" id="WP_320321624.1">
    <property type="nucleotide sequence ID" value="NZ_JAVIIP010000016.1"/>
</dbReference>
<keyword evidence="3" id="KW-1185">Reference proteome</keyword>
<dbReference type="PANTHER" id="PTHR22916:SF3">
    <property type="entry name" value="UDP-GLCNAC:BETAGAL BETA-1,3-N-ACETYLGLUCOSAMINYLTRANSFERASE-LIKE PROTEIN 1"/>
    <property type="match status" value="1"/>
</dbReference>
<dbReference type="InterPro" id="IPR029044">
    <property type="entry name" value="Nucleotide-diphossugar_trans"/>
</dbReference>
<dbReference type="Gene3D" id="3.40.50.2000">
    <property type="entry name" value="Glycogen Phosphorylase B"/>
    <property type="match status" value="2"/>
</dbReference>
<dbReference type="CDD" id="cd00761">
    <property type="entry name" value="Glyco_tranf_GTA_type"/>
    <property type="match status" value="1"/>
</dbReference>
<dbReference type="SUPFAM" id="SSF53448">
    <property type="entry name" value="Nucleotide-diphospho-sugar transferases"/>
    <property type="match status" value="1"/>
</dbReference>
<dbReference type="Gene3D" id="3.90.550.10">
    <property type="entry name" value="Spore Coat Polysaccharide Biosynthesis Protein SpsA, Chain A"/>
    <property type="match status" value="1"/>
</dbReference>
<dbReference type="InterPro" id="IPR046184">
    <property type="entry name" value="DUF6212"/>
</dbReference>
<proteinExistence type="predicted"/>
<dbReference type="PANTHER" id="PTHR22916">
    <property type="entry name" value="GLYCOSYLTRANSFERASE"/>
    <property type="match status" value="1"/>
</dbReference>
<evidence type="ECO:0000259" key="1">
    <source>
        <dbReference type="Pfam" id="PF00535"/>
    </source>
</evidence>
<protein>
    <submittedName>
        <fullName evidence="2">DUF6212 domain-containing protein</fullName>
    </submittedName>
</protein>
<evidence type="ECO:0000313" key="3">
    <source>
        <dbReference type="Proteomes" id="UP001276564"/>
    </source>
</evidence>
<evidence type="ECO:0000313" key="2">
    <source>
        <dbReference type="EMBL" id="MDX8540812.1"/>
    </source>
</evidence>
<dbReference type="EMBL" id="JAVIIP010000016">
    <property type="protein sequence ID" value="MDX8540812.1"/>
    <property type="molecule type" value="Genomic_DNA"/>
</dbReference>
<dbReference type="Pfam" id="PF13692">
    <property type="entry name" value="Glyco_trans_1_4"/>
    <property type="match status" value="1"/>
</dbReference>
<gene>
    <name evidence="2" type="ORF">RFM23_24660</name>
</gene>
<organism evidence="2 3">
    <name type="scientific">Mesorhizobium abyssinicae</name>
    <dbReference type="NCBI Taxonomy" id="1209958"/>
    <lineage>
        <taxon>Bacteria</taxon>
        <taxon>Pseudomonadati</taxon>
        <taxon>Pseudomonadota</taxon>
        <taxon>Alphaproteobacteria</taxon>
        <taxon>Hyphomicrobiales</taxon>
        <taxon>Phyllobacteriaceae</taxon>
        <taxon>Mesorhizobium</taxon>
    </lineage>
</organism>
<dbReference type="Pfam" id="PF19717">
    <property type="entry name" value="DUF6212"/>
    <property type="match status" value="1"/>
</dbReference>
<dbReference type="Proteomes" id="UP001276564">
    <property type="component" value="Unassembled WGS sequence"/>
</dbReference>
<name>A0ABU5AUC5_9HYPH</name>